<feature type="domain" description="Uroporphyrinogen decarboxylase (URO-D)" evidence="1">
    <location>
        <begin position="75"/>
        <end position="333"/>
    </location>
</feature>
<organism evidence="2 3">
    <name type="scientific">Streptococcus rupicaprae</name>
    <dbReference type="NCBI Taxonomy" id="759619"/>
    <lineage>
        <taxon>Bacteria</taxon>
        <taxon>Bacillati</taxon>
        <taxon>Bacillota</taxon>
        <taxon>Bacilli</taxon>
        <taxon>Lactobacillales</taxon>
        <taxon>Streptococcaceae</taxon>
        <taxon>Streptococcus</taxon>
    </lineage>
</organism>
<keyword evidence="3" id="KW-1185">Reference proteome</keyword>
<dbReference type="EC" id="4.1.1.37" evidence="2"/>
<dbReference type="InterPro" id="IPR052024">
    <property type="entry name" value="Methanogen_methyltrans"/>
</dbReference>
<dbReference type="Gene3D" id="3.20.20.210">
    <property type="match status" value="1"/>
</dbReference>
<dbReference type="InterPro" id="IPR038071">
    <property type="entry name" value="UROD/MetE-like_sf"/>
</dbReference>
<dbReference type="EMBL" id="JBEPLO010000012">
    <property type="protein sequence ID" value="MET3558153.1"/>
    <property type="molecule type" value="Genomic_DNA"/>
</dbReference>
<reference evidence="2 3" key="1">
    <citation type="submission" date="2024-06" db="EMBL/GenBank/DDBJ databases">
        <title>Genomic Encyclopedia of Type Strains, Phase IV (KMG-IV): sequencing the most valuable type-strain genomes for metagenomic binning, comparative biology and taxonomic classification.</title>
        <authorList>
            <person name="Goeker M."/>
        </authorList>
    </citation>
    <scope>NUCLEOTIDE SEQUENCE [LARGE SCALE GENOMIC DNA]</scope>
    <source>
        <strain evidence="2 3">DSM 28303</strain>
    </source>
</reference>
<dbReference type="InterPro" id="IPR000257">
    <property type="entry name" value="Uroporphyrinogen_deCOase"/>
</dbReference>
<proteinExistence type="predicted"/>
<gene>
    <name evidence="2" type="ORF">ABID29_001273</name>
</gene>
<comment type="caution">
    <text evidence="2">The sequence shown here is derived from an EMBL/GenBank/DDBJ whole genome shotgun (WGS) entry which is preliminary data.</text>
</comment>
<evidence type="ECO:0000313" key="2">
    <source>
        <dbReference type="EMBL" id="MET3558153.1"/>
    </source>
</evidence>
<dbReference type="Proteomes" id="UP001549122">
    <property type="component" value="Unassembled WGS sequence"/>
</dbReference>
<dbReference type="PANTHER" id="PTHR47099">
    <property type="entry name" value="METHYLCOBAMIDE:COM METHYLTRANSFERASE MTBA"/>
    <property type="match status" value="1"/>
</dbReference>
<protein>
    <submittedName>
        <fullName evidence="2">Uroporphyrinogen decarboxylase</fullName>
        <ecNumber evidence="2">4.1.1.37</ecNumber>
    </submittedName>
</protein>
<dbReference type="SUPFAM" id="SSF51726">
    <property type="entry name" value="UROD/MetE-like"/>
    <property type="match status" value="1"/>
</dbReference>
<dbReference type="Pfam" id="PF01208">
    <property type="entry name" value="URO-D"/>
    <property type="match status" value="1"/>
</dbReference>
<evidence type="ECO:0000259" key="1">
    <source>
        <dbReference type="Pfam" id="PF01208"/>
    </source>
</evidence>
<name>A0ABV2FHY0_9STRE</name>
<accession>A0ABV2FHY0</accession>
<dbReference type="GO" id="GO:0004853">
    <property type="term" value="F:uroporphyrinogen decarboxylase activity"/>
    <property type="evidence" value="ECO:0007669"/>
    <property type="project" value="UniProtKB-EC"/>
</dbReference>
<keyword evidence="2" id="KW-0456">Lyase</keyword>
<evidence type="ECO:0000313" key="3">
    <source>
        <dbReference type="Proteomes" id="UP001549122"/>
    </source>
</evidence>
<sequence length="333" mass="37723">MVTKRELVEKAFNGEVVDRVPVGFWFHFTEKHEWLNGLESEEIYQKNLRGHQNFLKTVQPDFIKLMSDGFFRYPNPTIHTNLKSAEELNDIKPLPDNHPWFEKQVQLLKEIKASFEEDIVAVYNIFSPATHLKWQLADEVSSGDDRLADLLLENPELVQNALNVIAEDLAKLVKRLLAEVLIDGIYLSVQKIQDERIATDAYPKYIQPADLIVLEAAEGEKGLNILHICGYEGATNDVTVFKDYPVKVFNWAVKPEGISLKEGRKLFGGKTVLGGFENEKDSLIAHGTRQEIEDEVQAILAETGRQGIILGADCTIPSNIDTERIQWVRNAAK</sequence>
<dbReference type="PANTHER" id="PTHR47099:SF1">
    <property type="entry name" value="METHYLCOBAMIDE:COM METHYLTRANSFERASE MTBA"/>
    <property type="match status" value="1"/>
</dbReference>